<dbReference type="AlphaFoldDB" id="U7QEI7"/>
<dbReference type="Pfam" id="PF05532">
    <property type="entry name" value="CsbD"/>
    <property type="match status" value="1"/>
</dbReference>
<dbReference type="EMBL" id="AUZM01000056">
    <property type="protein sequence ID" value="ERT05465.1"/>
    <property type="molecule type" value="Genomic_DNA"/>
</dbReference>
<dbReference type="RefSeq" id="WP_023068287.1">
    <property type="nucleotide sequence ID" value="NZ_AUZM01000056.1"/>
</dbReference>
<name>U7QEI7_9CYAN</name>
<gene>
    <name evidence="4" type="ORF">M595_4571</name>
</gene>
<evidence type="ECO:0000313" key="4">
    <source>
        <dbReference type="EMBL" id="ERT05465.1"/>
    </source>
</evidence>
<feature type="compositionally biased region" description="Basic and acidic residues" evidence="2">
    <location>
        <begin position="1"/>
        <end position="18"/>
    </location>
</feature>
<feature type="domain" description="CsbD-like" evidence="3">
    <location>
        <begin position="5"/>
        <end position="57"/>
    </location>
</feature>
<keyword evidence="5" id="KW-1185">Reference proteome</keyword>
<dbReference type="SUPFAM" id="SSF69047">
    <property type="entry name" value="Hypothetical protein YjbJ"/>
    <property type="match status" value="1"/>
</dbReference>
<dbReference type="OrthoDB" id="465089at2"/>
<accession>U7QEI7</accession>
<comment type="similarity">
    <text evidence="1">Belongs to the UPF0337 (CsbD) family.</text>
</comment>
<reference evidence="4 5" key="1">
    <citation type="journal article" date="2013" name="Front. Microbiol.">
        <title>Comparative genomic analyses of the cyanobacterium, Lyngbya aestuarii BL J, a powerful hydrogen producer.</title>
        <authorList>
            <person name="Kothari A."/>
            <person name="Vaughn M."/>
            <person name="Garcia-Pichel F."/>
        </authorList>
    </citation>
    <scope>NUCLEOTIDE SEQUENCE [LARGE SCALE GENOMIC DNA]</scope>
    <source>
        <strain evidence="4 5">BL J</strain>
    </source>
</reference>
<evidence type="ECO:0000313" key="5">
    <source>
        <dbReference type="Proteomes" id="UP000017127"/>
    </source>
</evidence>
<sequence>MSLEDRAKATAKNLEGKAQEAMGEFTGDPKDKAEGQAKQTEAEVEQTVENLKDEIKKAID</sequence>
<protein>
    <submittedName>
        <fullName evidence="4">CsbD-like family protein</fullName>
    </submittedName>
</protein>
<proteinExistence type="inferred from homology"/>
<comment type="caution">
    <text evidence="4">The sequence shown here is derived from an EMBL/GenBank/DDBJ whole genome shotgun (WGS) entry which is preliminary data.</text>
</comment>
<dbReference type="Proteomes" id="UP000017127">
    <property type="component" value="Unassembled WGS sequence"/>
</dbReference>
<dbReference type="PATRIC" id="fig|1348334.3.peg.4419"/>
<dbReference type="Gene3D" id="1.10.1470.10">
    <property type="entry name" value="YjbJ"/>
    <property type="match status" value="1"/>
</dbReference>
<evidence type="ECO:0000256" key="1">
    <source>
        <dbReference type="ARBA" id="ARBA00009129"/>
    </source>
</evidence>
<dbReference type="InterPro" id="IPR008462">
    <property type="entry name" value="CsbD"/>
</dbReference>
<evidence type="ECO:0000259" key="3">
    <source>
        <dbReference type="Pfam" id="PF05532"/>
    </source>
</evidence>
<dbReference type="InterPro" id="IPR036629">
    <property type="entry name" value="YjbJ_sf"/>
</dbReference>
<feature type="region of interest" description="Disordered" evidence="2">
    <location>
        <begin position="1"/>
        <end position="47"/>
    </location>
</feature>
<organism evidence="4 5">
    <name type="scientific">Lyngbya aestuarii BL J</name>
    <dbReference type="NCBI Taxonomy" id="1348334"/>
    <lineage>
        <taxon>Bacteria</taxon>
        <taxon>Bacillati</taxon>
        <taxon>Cyanobacteriota</taxon>
        <taxon>Cyanophyceae</taxon>
        <taxon>Oscillatoriophycideae</taxon>
        <taxon>Oscillatoriales</taxon>
        <taxon>Microcoleaceae</taxon>
        <taxon>Lyngbya</taxon>
    </lineage>
</organism>
<evidence type="ECO:0000256" key="2">
    <source>
        <dbReference type="SAM" id="MobiDB-lite"/>
    </source>
</evidence>